<proteinExistence type="predicted"/>
<accession>A0A848KEF7</accession>
<organism evidence="1 2">
    <name type="scientific">Antrihabitans stalactiti</name>
    <dbReference type="NCBI Taxonomy" id="2584121"/>
    <lineage>
        <taxon>Bacteria</taxon>
        <taxon>Bacillati</taxon>
        <taxon>Actinomycetota</taxon>
        <taxon>Actinomycetes</taxon>
        <taxon>Mycobacteriales</taxon>
        <taxon>Nocardiaceae</taxon>
        <taxon>Antrihabitans</taxon>
    </lineage>
</organism>
<keyword evidence="2" id="KW-1185">Reference proteome</keyword>
<sequence length="146" mass="15960">MAEAVTAMLEQNQIRGKVADIEDRYVLVINKGEDDGVELGMIFSVMDPDGVPVVDPDTGDQLGKRPIERLRVKIIDVYPRFSRAATYRMTAGLGMFTTTASLAEVMEGIVPGRERIANQPSESESPSKRVVTVNIGDPVRQIGEPT</sequence>
<gene>
    <name evidence="1" type="ORF">FGL95_08665</name>
</gene>
<protein>
    <submittedName>
        <fullName evidence="1">Uncharacterized protein</fullName>
    </submittedName>
</protein>
<evidence type="ECO:0000313" key="1">
    <source>
        <dbReference type="EMBL" id="NMN95102.1"/>
    </source>
</evidence>
<reference evidence="1 2" key="2">
    <citation type="submission" date="2020-06" db="EMBL/GenBank/DDBJ databases">
        <title>Antribacter stalactiti gen. nov., sp. nov., a new member of the family Nacardiaceae isolated from a cave.</title>
        <authorList>
            <person name="Kim I.S."/>
        </authorList>
    </citation>
    <scope>NUCLEOTIDE SEQUENCE [LARGE SCALE GENOMIC DNA]</scope>
    <source>
        <strain evidence="1 2">YC2-7</strain>
    </source>
</reference>
<dbReference type="AlphaFoldDB" id="A0A848KEF7"/>
<dbReference type="Proteomes" id="UP000535543">
    <property type="component" value="Unassembled WGS sequence"/>
</dbReference>
<comment type="caution">
    <text evidence="1">The sequence shown here is derived from an EMBL/GenBank/DDBJ whole genome shotgun (WGS) entry which is preliminary data.</text>
</comment>
<evidence type="ECO:0000313" key="2">
    <source>
        <dbReference type="Proteomes" id="UP000535543"/>
    </source>
</evidence>
<reference evidence="1 2" key="1">
    <citation type="submission" date="2019-05" db="EMBL/GenBank/DDBJ databases">
        <authorList>
            <person name="Lee S.D."/>
        </authorList>
    </citation>
    <scope>NUCLEOTIDE SEQUENCE [LARGE SCALE GENOMIC DNA]</scope>
    <source>
        <strain evidence="1 2">YC2-7</strain>
    </source>
</reference>
<name>A0A848KEF7_9NOCA</name>
<dbReference type="RefSeq" id="WP_169585800.1">
    <property type="nucleotide sequence ID" value="NZ_VCQU01000002.1"/>
</dbReference>
<dbReference type="EMBL" id="VCQU01000002">
    <property type="protein sequence ID" value="NMN95102.1"/>
    <property type="molecule type" value="Genomic_DNA"/>
</dbReference>